<keyword evidence="7" id="KW-1185">Reference proteome</keyword>
<dbReference type="SUPFAM" id="SSF103473">
    <property type="entry name" value="MFS general substrate transporter"/>
    <property type="match status" value="1"/>
</dbReference>
<evidence type="ECO:0000259" key="5">
    <source>
        <dbReference type="PROSITE" id="PS50850"/>
    </source>
</evidence>
<keyword evidence="2 4" id="KW-1133">Transmembrane helix</keyword>
<keyword evidence="3 4" id="KW-0472">Membrane</keyword>
<feature type="transmembrane region" description="Helical" evidence="4">
    <location>
        <begin position="272"/>
        <end position="291"/>
    </location>
</feature>
<feature type="transmembrane region" description="Helical" evidence="4">
    <location>
        <begin position="122"/>
        <end position="140"/>
    </location>
</feature>
<dbReference type="RefSeq" id="WP_090028156.1">
    <property type="nucleotide sequence ID" value="NZ_FNEB01000003.1"/>
</dbReference>
<evidence type="ECO:0000256" key="1">
    <source>
        <dbReference type="ARBA" id="ARBA00022692"/>
    </source>
</evidence>
<feature type="transmembrane region" description="Helical" evidence="4">
    <location>
        <begin position="392"/>
        <end position="412"/>
    </location>
</feature>
<keyword evidence="1 4" id="KW-0812">Transmembrane</keyword>
<feature type="transmembrane region" description="Helical" evidence="4">
    <location>
        <begin position="190"/>
        <end position="212"/>
    </location>
</feature>
<feature type="transmembrane region" description="Helical" evidence="4">
    <location>
        <begin position="300"/>
        <end position="319"/>
    </location>
</feature>
<dbReference type="OrthoDB" id="1117124at2"/>
<dbReference type="InterPro" id="IPR052528">
    <property type="entry name" value="Sugar_transport-like"/>
</dbReference>
<dbReference type="Proteomes" id="UP000199340">
    <property type="component" value="Unassembled WGS sequence"/>
</dbReference>
<dbReference type="GO" id="GO:0022857">
    <property type="term" value="F:transmembrane transporter activity"/>
    <property type="evidence" value="ECO:0007669"/>
    <property type="project" value="InterPro"/>
</dbReference>
<sequence length="418" mass="42770">MTDSRSQELFETLAGEADGGQHEARNGLRHMAALSLTKISDGLIDPKLVLSWLLTGLGTPAAFVGALVPIREAGALLPQLGLATILRRMTQRKWMWVAGSAVQGMAAAGIAIATAMLSGWQAGLVVCALLAVLALARAACSVSYKDILGKTVGNTRRGAVTGFAGSVSAAAVFGFALLLLSGLLESRAAVIWAVVLAAVLWVVAAAILATLAEPASEDPGAKDRPDYVGILRRDAQLRRFIAVRGLLVVTSLAPPYFVVLAGQAGAAGLDQLGALVLASSAAAFLSSYVWGRLSDRSSRLVLVLAGIVAAIAMLGAVGLHLAGQAGGWGIPAVLFVQMIAYHGVRQGRSTYLVDMSPEDARASYAALANTVIGTLLLIVGALGGALSAIGAGWALTGFAVLSVLGAAFALGLREVEDT</sequence>
<reference evidence="6 7" key="1">
    <citation type="submission" date="2016-10" db="EMBL/GenBank/DDBJ databases">
        <authorList>
            <person name="de Groot N.N."/>
        </authorList>
    </citation>
    <scope>NUCLEOTIDE SEQUENCE [LARGE SCALE GENOMIC DNA]</scope>
    <source>
        <strain evidence="6 7">DSM 28010</strain>
    </source>
</reference>
<feature type="transmembrane region" description="Helical" evidence="4">
    <location>
        <begin position="364"/>
        <end position="386"/>
    </location>
</feature>
<dbReference type="Gene3D" id="1.20.1250.20">
    <property type="entry name" value="MFS general substrate transporter like domains"/>
    <property type="match status" value="1"/>
</dbReference>
<feature type="transmembrane region" description="Helical" evidence="4">
    <location>
        <begin position="160"/>
        <end position="184"/>
    </location>
</feature>
<dbReference type="PANTHER" id="PTHR23526:SF2">
    <property type="entry name" value="MAJOR FACILITATOR SUPERFAMILY (MFS) PROFILE DOMAIN-CONTAINING PROTEIN"/>
    <property type="match status" value="1"/>
</dbReference>
<evidence type="ECO:0000313" key="7">
    <source>
        <dbReference type="Proteomes" id="UP000199340"/>
    </source>
</evidence>
<dbReference type="InterPro" id="IPR020846">
    <property type="entry name" value="MFS_dom"/>
</dbReference>
<proteinExistence type="predicted"/>
<evidence type="ECO:0000256" key="2">
    <source>
        <dbReference type="ARBA" id="ARBA00022989"/>
    </source>
</evidence>
<dbReference type="EMBL" id="FNEB01000003">
    <property type="protein sequence ID" value="SDI51436.1"/>
    <property type="molecule type" value="Genomic_DNA"/>
</dbReference>
<feature type="transmembrane region" description="Helical" evidence="4">
    <location>
        <begin position="94"/>
        <end position="116"/>
    </location>
</feature>
<dbReference type="InterPro" id="IPR036259">
    <property type="entry name" value="MFS_trans_sf"/>
</dbReference>
<feature type="transmembrane region" description="Helical" evidence="4">
    <location>
        <begin position="325"/>
        <end position="344"/>
    </location>
</feature>
<evidence type="ECO:0000313" key="6">
    <source>
        <dbReference type="EMBL" id="SDI51436.1"/>
    </source>
</evidence>
<dbReference type="PANTHER" id="PTHR23526">
    <property type="entry name" value="INTEGRAL MEMBRANE TRANSPORT PROTEIN-RELATED"/>
    <property type="match status" value="1"/>
</dbReference>
<feature type="transmembrane region" description="Helical" evidence="4">
    <location>
        <begin position="49"/>
        <end position="70"/>
    </location>
</feature>
<feature type="transmembrane region" description="Helical" evidence="4">
    <location>
        <begin position="241"/>
        <end position="266"/>
    </location>
</feature>
<evidence type="ECO:0000256" key="3">
    <source>
        <dbReference type="ARBA" id="ARBA00023136"/>
    </source>
</evidence>
<accession>A0A1G8L6X8</accession>
<feature type="domain" description="Major facilitator superfamily (MFS) profile" evidence="5">
    <location>
        <begin position="190"/>
        <end position="418"/>
    </location>
</feature>
<dbReference type="PROSITE" id="PS50850">
    <property type="entry name" value="MFS"/>
    <property type="match status" value="1"/>
</dbReference>
<gene>
    <name evidence="6" type="ORF">SAMN05421850_103204</name>
</gene>
<dbReference type="AlphaFoldDB" id="A0A1G8L6X8"/>
<evidence type="ECO:0000256" key="4">
    <source>
        <dbReference type="SAM" id="Phobius"/>
    </source>
</evidence>
<name>A0A1G8L6X8_9RHOB</name>
<dbReference type="STRING" id="490829.SAMN05421850_103204"/>
<protein>
    <submittedName>
        <fullName evidence="6">Predicted arabinose efflux permease, MFS family</fullName>
    </submittedName>
</protein>
<organism evidence="6 7">
    <name type="scientific">Lutimaribacter saemankumensis</name>
    <dbReference type="NCBI Taxonomy" id="490829"/>
    <lineage>
        <taxon>Bacteria</taxon>
        <taxon>Pseudomonadati</taxon>
        <taxon>Pseudomonadota</taxon>
        <taxon>Alphaproteobacteria</taxon>
        <taxon>Rhodobacterales</taxon>
        <taxon>Roseobacteraceae</taxon>
        <taxon>Lutimaribacter</taxon>
    </lineage>
</organism>